<evidence type="ECO:0000256" key="1">
    <source>
        <dbReference type="SAM" id="Phobius"/>
    </source>
</evidence>
<dbReference type="AlphaFoldDB" id="A0A814J584"/>
<accession>A0A814J584</accession>
<evidence type="ECO:0000313" key="3">
    <source>
        <dbReference type="EMBL" id="CAF3820365.1"/>
    </source>
</evidence>
<protein>
    <submittedName>
        <fullName evidence="2">Uncharacterized protein</fullName>
    </submittedName>
</protein>
<dbReference type="EMBL" id="CAJNOE010000193">
    <property type="protein sequence ID" value="CAF1033527.1"/>
    <property type="molecule type" value="Genomic_DNA"/>
</dbReference>
<evidence type="ECO:0000313" key="2">
    <source>
        <dbReference type="EMBL" id="CAF1033527.1"/>
    </source>
</evidence>
<comment type="caution">
    <text evidence="2">The sequence shown here is derived from an EMBL/GenBank/DDBJ whole genome shotgun (WGS) entry which is preliminary data.</text>
</comment>
<gene>
    <name evidence="2" type="ORF">IZO911_LOCUS19386</name>
    <name evidence="3" type="ORF">KXQ929_LOCUS18199</name>
</gene>
<feature type="transmembrane region" description="Helical" evidence="1">
    <location>
        <begin position="534"/>
        <end position="558"/>
    </location>
</feature>
<dbReference type="Proteomes" id="UP000663868">
    <property type="component" value="Unassembled WGS sequence"/>
</dbReference>
<proteinExistence type="predicted"/>
<sequence length="573" mass="66493">MINSSTSCSIFPLLNCSCFQSNLDLNHPSPIKIYSHLHCQGNSLNKKTFQQPFGSDFKNQNHFRTISIEFFLEKKIEIQTNQFDSLSMLFSQTNAHAQIEISLRFNHFTHIKFHKQSITSNMFQKKHQNKRLWLHFIPKIPKSIQMKSDEDNSINVADQFKFSENCFSGLTVSQLNIYMHAVRDHFSSLSSFEHVFNNTNIGELHFHGSIIPPGPSHLRQTFKGLVRSLTLHRHVDTIDSNTFPYYFPVYSYNIHSIEAHSMDLNSFIPQYNNLRGLELIKPRFEVSIDKLIPTLDSVSLDIESLNERTLLGAQHIHNLKFGSSLRRINSYGLHKLSNRLRHLDLSEVNLSEMTPDSRCYLIDFIHKNYQRQLNLILPRIETLTECDCARLILQDIQLNKKFQENLSNDNSCSKQCRFSDCSTISDYFREKSPLFINPHRFNNIPSEINDNLPSVNVFSDSRDIDTMNFLINQTNINSEQTAPLPTITITSNTSSTIFQNSDDDFFTHSTISKPINENISHPSKSKLKNIFSRIYFIIGVIFIFLLIIFIISIVFAILRYRKQKHLKPKPVYV</sequence>
<keyword evidence="1" id="KW-1133">Transmembrane helix</keyword>
<name>A0A814J584_9BILA</name>
<dbReference type="Proteomes" id="UP000663860">
    <property type="component" value="Unassembled WGS sequence"/>
</dbReference>
<reference evidence="2" key="1">
    <citation type="submission" date="2021-02" db="EMBL/GenBank/DDBJ databases">
        <authorList>
            <person name="Nowell W R."/>
        </authorList>
    </citation>
    <scope>NUCLEOTIDE SEQUENCE</scope>
</reference>
<organism evidence="2 4">
    <name type="scientific">Adineta steineri</name>
    <dbReference type="NCBI Taxonomy" id="433720"/>
    <lineage>
        <taxon>Eukaryota</taxon>
        <taxon>Metazoa</taxon>
        <taxon>Spiralia</taxon>
        <taxon>Gnathifera</taxon>
        <taxon>Rotifera</taxon>
        <taxon>Eurotatoria</taxon>
        <taxon>Bdelloidea</taxon>
        <taxon>Adinetida</taxon>
        <taxon>Adinetidae</taxon>
        <taxon>Adineta</taxon>
    </lineage>
</organism>
<keyword evidence="1" id="KW-0472">Membrane</keyword>
<keyword evidence="1" id="KW-0812">Transmembrane</keyword>
<evidence type="ECO:0000313" key="4">
    <source>
        <dbReference type="Proteomes" id="UP000663860"/>
    </source>
</evidence>
<dbReference type="EMBL" id="CAJOBB010001176">
    <property type="protein sequence ID" value="CAF3820365.1"/>
    <property type="molecule type" value="Genomic_DNA"/>
</dbReference>